<protein>
    <submittedName>
        <fullName evidence="10">CRCB-domain-containing protein</fullName>
    </submittedName>
</protein>
<dbReference type="GO" id="GO:0005886">
    <property type="term" value="C:plasma membrane"/>
    <property type="evidence" value="ECO:0007669"/>
    <property type="project" value="UniProtKB-SubCell"/>
</dbReference>
<comment type="function">
    <text evidence="1">Fluoride channel required for the rapid expulsion of cytoplasmic fluoride.</text>
</comment>
<dbReference type="RefSeq" id="XP_020076478.1">
    <property type="nucleotide sequence ID" value="XM_020222513.1"/>
</dbReference>
<dbReference type="PANTHER" id="PTHR28259">
    <property type="entry name" value="FLUORIDE EXPORT PROTEIN 1-RELATED"/>
    <property type="match status" value="1"/>
</dbReference>
<evidence type="ECO:0000256" key="4">
    <source>
        <dbReference type="ARBA" id="ARBA00022692"/>
    </source>
</evidence>
<comment type="catalytic activity">
    <reaction evidence="8">
        <text>fluoride(in) = fluoride(out)</text>
        <dbReference type="Rhea" id="RHEA:76159"/>
        <dbReference type="ChEBI" id="CHEBI:17051"/>
    </reaction>
    <physiologicalReaction direction="left-to-right" evidence="8">
        <dbReference type="Rhea" id="RHEA:76160"/>
    </physiologicalReaction>
</comment>
<feature type="transmembrane region" description="Helical" evidence="9">
    <location>
        <begin position="86"/>
        <end position="108"/>
    </location>
</feature>
<dbReference type="OrthoDB" id="409792at2759"/>
<feature type="transmembrane region" description="Helical" evidence="9">
    <location>
        <begin position="198"/>
        <end position="217"/>
    </location>
</feature>
<feature type="transmembrane region" description="Helical" evidence="9">
    <location>
        <begin position="12"/>
        <end position="31"/>
    </location>
</feature>
<feature type="transmembrane region" description="Helical" evidence="9">
    <location>
        <begin position="128"/>
        <end position="151"/>
    </location>
</feature>
<evidence type="ECO:0000256" key="7">
    <source>
        <dbReference type="ARBA" id="ARBA00035120"/>
    </source>
</evidence>
<dbReference type="EMBL" id="KV454540">
    <property type="protein sequence ID" value="ODV67411.1"/>
    <property type="molecule type" value="Genomic_DNA"/>
</dbReference>
<comment type="similarity">
    <text evidence="7">Belongs to the fluoride channel Fluc/FEX (TC 1.A.43) family.</text>
</comment>
<gene>
    <name evidence="10" type="ORF">HYPBUDRAFT_161010</name>
</gene>
<organism evidence="10 11">
    <name type="scientific">Hyphopichia burtonii NRRL Y-1933</name>
    <dbReference type="NCBI Taxonomy" id="984485"/>
    <lineage>
        <taxon>Eukaryota</taxon>
        <taxon>Fungi</taxon>
        <taxon>Dikarya</taxon>
        <taxon>Ascomycota</taxon>
        <taxon>Saccharomycotina</taxon>
        <taxon>Pichiomycetes</taxon>
        <taxon>Debaryomycetaceae</taxon>
        <taxon>Hyphopichia</taxon>
    </lineage>
</organism>
<comment type="subcellular location">
    <subcellularLocation>
        <location evidence="2">Cell membrane</location>
        <topology evidence="2">Multi-pass membrane protein</topology>
    </subcellularLocation>
</comment>
<keyword evidence="3" id="KW-1003">Cell membrane</keyword>
<evidence type="ECO:0000256" key="8">
    <source>
        <dbReference type="ARBA" id="ARBA00035585"/>
    </source>
</evidence>
<feature type="transmembrane region" description="Helical" evidence="9">
    <location>
        <begin position="43"/>
        <end position="65"/>
    </location>
</feature>
<dbReference type="Pfam" id="PF02537">
    <property type="entry name" value="CRCB"/>
    <property type="match status" value="2"/>
</dbReference>
<dbReference type="AlphaFoldDB" id="A0A1E4RJL9"/>
<evidence type="ECO:0000256" key="1">
    <source>
        <dbReference type="ARBA" id="ARBA00002598"/>
    </source>
</evidence>
<keyword evidence="4 9" id="KW-0812">Transmembrane</keyword>
<evidence type="ECO:0000256" key="2">
    <source>
        <dbReference type="ARBA" id="ARBA00004651"/>
    </source>
</evidence>
<keyword evidence="6 9" id="KW-0472">Membrane</keyword>
<dbReference type="Proteomes" id="UP000095085">
    <property type="component" value="Unassembled WGS sequence"/>
</dbReference>
<dbReference type="InterPro" id="IPR003691">
    <property type="entry name" value="FluC"/>
</dbReference>
<evidence type="ECO:0000256" key="3">
    <source>
        <dbReference type="ARBA" id="ARBA00022475"/>
    </source>
</evidence>
<evidence type="ECO:0000256" key="5">
    <source>
        <dbReference type="ARBA" id="ARBA00022989"/>
    </source>
</evidence>
<feature type="transmembrane region" description="Helical" evidence="9">
    <location>
        <begin position="303"/>
        <end position="321"/>
    </location>
</feature>
<reference evidence="11" key="1">
    <citation type="submission" date="2016-05" db="EMBL/GenBank/DDBJ databases">
        <title>Comparative genomics of biotechnologically important yeasts.</title>
        <authorList>
            <consortium name="DOE Joint Genome Institute"/>
            <person name="Riley R."/>
            <person name="Haridas S."/>
            <person name="Wolfe K.H."/>
            <person name="Lopes M.R."/>
            <person name="Hittinger C.T."/>
            <person name="Goker M."/>
            <person name="Salamov A."/>
            <person name="Wisecaver J."/>
            <person name="Long T.M."/>
            <person name="Aerts A.L."/>
            <person name="Barry K."/>
            <person name="Choi C."/>
            <person name="Clum A."/>
            <person name="Coughlan A.Y."/>
            <person name="Deshpande S."/>
            <person name="Douglass A.P."/>
            <person name="Hanson S.J."/>
            <person name="Klenk H.-P."/>
            <person name="Labutti K."/>
            <person name="Lapidus A."/>
            <person name="Lindquist E."/>
            <person name="Lipzen A."/>
            <person name="Meier-Kolthoff J.P."/>
            <person name="Ohm R.A."/>
            <person name="Otillar R.P."/>
            <person name="Pangilinan J."/>
            <person name="Peng Y."/>
            <person name="Rokas A."/>
            <person name="Rosa C.A."/>
            <person name="Scheuner C."/>
            <person name="Sibirny A.A."/>
            <person name="Slot J.C."/>
            <person name="Stielow J.B."/>
            <person name="Sun H."/>
            <person name="Kurtzman C.P."/>
            <person name="Blackwell M."/>
            <person name="Grigoriev I.V."/>
            <person name="Jeffries T.W."/>
        </authorList>
    </citation>
    <scope>NUCLEOTIDE SEQUENCE [LARGE SCALE GENOMIC DNA]</scope>
    <source>
        <strain evidence="11">NRRL Y-1933</strain>
    </source>
</reference>
<dbReference type="GO" id="GO:1903425">
    <property type="term" value="F:fluoride transmembrane transporter activity"/>
    <property type="evidence" value="ECO:0007669"/>
    <property type="project" value="TreeGrafter"/>
</dbReference>
<accession>A0A1E4RJL9</accession>
<sequence>MTPRPSFLKIYFHLDVATVLNIINGSIWGVLARKGLTVLTTYSGSYLGGLIWANFTACLVMGFLVHSSRIWRTSLDDKYYSTKAQIPIYAGIATGFCGTCSSFSSVFLEAFNKSANTLPSSSYIYPNSAYGIMECIAVLIAQLGLSCSGFLMGKHLCEALDIFSIPIRLYKFLELGTSILGIVAYIIAIVLIGTEKSWRSWTFAIFFAPWGALLRFYLSKYLNGKFKKFPLGTFTANILGTLLLAVFTLLSRGKSISTSSHPIVTKLIGCHVLAGLDDGFCGALTTVSTFVSELFFLGTLHSYVYGFVSSVLAYVIMILLLGSYNWTIGLMDPVCT</sequence>
<evidence type="ECO:0000313" key="11">
    <source>
        <dbReference type="Proteomes" id="UP000095085"/>
    </source>
</evidence>
<dbReference type="PANTHER" id="PTHR28259:SF1">
    <property type="entry name" value="FLUORIDE EXPORT PROTEIN 1-RELATED"/>
    <property type="match status" value="1"/>
</dbReference>
<proteinExistence type="inferred from homology"/>
<feature type="transmembrane region" description="Helical" evidence="9">
    <location>
        <begin position="229"/>
        <end position="250"/>
    </location>
</feature>
<evidence type="ECO:0000313" key="10">
    <source>
        <dbReference type="EMBL" id="ODV67411.1"/>
    </source>
</evidence>
<keyword evidence="11" id="KW-1185">Reference proteome</keyword>
<name>A0A1E4RJL9_9ASCO</name>
<evidence type="ECO:0000256" key="6">
    <source>
        <dbReference type="ARBA" id="ARBA00023136"/>
    </source>
</evidence>
<dbReference type="GeneID" id="30997062"/>
<dbReference type="STRING" id="984485.A0A1E4RJL9"/>
<feature type="transmembrane region" description="Helical" evidence="9">
    <location>
        <begin position="172"/>
        <end position="192"/>
    </location>
</feature>
<keyword evidence="5 9" id="KW-1133">Transmembrane helix</keyword>
<evidence type="ECO:0000256" key="9">
    <source>
        <dbReference type="SAM" id="Phobius"/>
    </source>
</evidence>